<dbReference type="CDD" id="cd10567">
    <property type="entry name" value="SWIB-MDM2_like"/>
    <property type="match status" value="1"/>
</dbReference>
<gene>
    <name evidence="4" type="primary">spp27</name>
    <name evidence="4" type="ORF">Anas_10374</name>
</gene>
<feature type="domain" description="DM2" evidence="2">
    <location>
        <begin position="144"/>
        <end position="221"/>
    </location>
</feature>
<dbReference type="InterPro" id="IPR003121">
    <property type="entry name" value="SWIB_MDM2_domain"/>
</dbReference>
<feature type="compositionally biased region" description="Basic and acidic residues" evidence="1">
    <location>
        <begin position="63"/>
        <end position="74"/>
    </location>
</feature>
<dbReference type="Proteomes" id="UP000326759">
    <property type="component" value="Unassembled WGS sequence"/>
</dbReference>
<dbReference type="EMBL" id="SEYY01023299">
    <property type="protein sequence ID" value="KAB7494945.1"/>
    <property type="molecule type" value="Genomic_DNA"/>
</dbReference>
<dbReference type="OrthoDB" id="10251073at2759"/>
<organism evidence="4 5">
    <name type="scientific">Armadillidium nasatum</name>
    <dbReference type="NCBI Taxonomy" id="96803"/>
    <lineage>
        <taxon>Eukaryota</taxon>
        <taxon>Metazoa</taxon>
        <taxon>Ecdysozoa</taxon>
        <taxon>Arthropoda</taxon>
        <taxon>Crustacea</taxon>
        <taxon>Multicrustacea</taxon>
        <taxon>Malacostraca</taxon>
        <taxon>Eumalacostraca</taxon>
        <taxon>Peracarida</taxon>
        <taxon>Isopoda</taxon>
        <taxon>Oniscidea</taxon>
        <taxon>Crinocheta</taxon>
        <taxon>Armadillidiidae</taxon>
        <taxon>Armadillidium</taxon>
    </lineage>
</organism>
<evidence type="ECO:0000256" key="1">
    <source>
        <dbReference type="SAM" id="MobiDB-lite"/>
    </source>
</evidence>
<dbReference type="Pfam" id="PF02201">
    <property type="entry name" value="SWIB"/>
    <property type="match status" value="1"/>
</dbReference>
<evidence type="ECO:0000259" key="3">
    <source>
        <dbReference type="PROSITE" id="PS51998"/>
    </source>
</evidence>
<dbReference type="Gene3D" id="1.10.245.10">
    <property type="entry name" value="SWIB/MDM2 domain"/>
    <property type="match status" value="1"/>
</dbReference>
<dbReference type="SMART" id="SM00151">
    <property type="entry name" value="SWIB"/>
    <property type="match status" value="1"/>
</dbReference>
<keyword evidence="5" id="KW-1185">Reference proteome</keyword>
<reference evidence="4 5" key="1">
    <citation type="journal article" date="2019" name="PLoS Biol.">
        <title>Sex chromosomes control vertical transmission of feminizing Wolbachia symbionts in an isopod.</title>
        <authorList>
            <person name="Becking T."/>
            <person name="Chebbi M.A."/>
            <person name="Giraud I."/>
            <person name="Moumen B."/>
            <person name="Laverre T."/>
            <person name="Caubet Y."/>
            <person name="Peccoud J."/>
            <person name="Gilbert C."/>
            <person name="Cordaux R."/>
        </authorList>
    </citation>
    <scope>NUCLEOTIDE SEQUENCE [LARGE SCALE GENOMIC DNA]</scope>
    <source>
        <strain evidence="4">ANa2</strain>
        <tissue evidence="4">Whole body excluding digestive tract and cuticle</tissue>
    </source>
</reference>
<dbReference type="PROSITE" id="PS51925">
    <property type="entry name" value="SWIB_MDM2"/>
    <property type="match status" value="1"/>
</dbReference>
<feature type="compositionally biased region" description="Acidic residues" evidence="1">
    <location>
        <begin position="75"/>
        <end position="92"/>
    </location>
</feature>
<accession>A0A5N5SLH1</accession>
<dbReference type="PROSITE" id="PS51998">
    <property type="entry name" value="DEK_C"/>
    <property type="match status" value="1"/>
</dbReference>
<feature type="compositionally biased region" description="Gly residues" evidence="1">
    <location>
        <begin position="131"/>
        <end position="140"/>
    </location>
</feature>
<dbReference type="InterPro" id="IPR014876">
    <property type="entry name" value="DEK_C"/>
</dbReference>
<dbReference type="SUPFAM" id="SSF47592">
    <property type="entry name" value="SWIB/MDM2 domain"/>
    <property type="match status" value="1"/>
</dbReference>
<feature type="domain" description="DEK-C" evidence="3">
    <location>
        <begin position="1"/>
        <end position="48"/>
    </location>
</feature>
<feature type="region of interest" description="Disordered" evidence="1">
    <location>
        <begin position="47"/>
        <end position="144"/>
    </location>
</feature>
<dbReference type="PANTHER" id="PTHR13844">
    <property type="entry name" value="SWI/SNF-RELATED MATRIX-ASSOCIATED ACTIN-DEPENDENT REGULATOR OF CHROMATIN SUBFAMILY D"/>
    <property type="match status" value="1"/>
</dbReference>
<dbReference type="AlphaFoldDB" id="A0A5N5SLH1"/>
<dbReference type="SUPFAM" id="SSF109715">
    <property type="entry name" value="DEK C-terminal domain"/>
    <property type="match status" value="1"/>
</dbReference>
<protein>
    <submittedName>
        <fullName evidence="4">Upstream activation factor subunit spp27</fullName>
    </submittedName>
</protein>
<dbReference type="Pfam" id="PF08766">
    <property type="entry name" value="DEK_C"/>
    <property type="match status" value="1"/>
</dbReference>
<sequence length="223" mass="25134">MTFTAIVAEGDLKSLTSRKVRKLLERVFQLDLTSRKKEIDNILMAEVDDHANSHSEEDEVSEEEVHSSRKKADSDSDAEIEDGDEKDDDDEYQPSKGGRKPKPGKKRKGQDDDDDSDDDWNKKKPAKKGPAAGGRGGGGKKQSAFTKSFKLSPELADVVGSDVMPRHEVVKKLWAVIKERDLQDPKNKQYAICDDQLMKVFGIKRFRTFGMMKHLKDHFLEAA</sequence>
<comment type="caution">
    <text evidence="4">The sequence shown here is derived from an EMBL/GenBank/DDBJ whole genome shotgun (WGS) entry which is preliminary data.</text>
</comment>
<evidence type="ECO:0000313" key="4">
    <source>
        <dbReference type="EMBL" id="KAB7494945.1"/>
    </source>
</evidence>
<feature type="compositionally biased region" description="Basic residues" evidence="1">
    <location>
        <begin position="97"/>
        <end position="108"/>
    </location>
</feature>
<name>A0A5N5SLH1_9CRUS</name>
<dbReference type="InterPro" id="IPR036885">
    <property type="entry name" value="SWIB_MDM2_dom_sf"/>
</dbReference>
<proteinExistence type="predicted"/>
<evidence type="ECO:0000313" key="5">
    <source>
        <dbReference type="Proteomes" id="UP000326759"/>
    </source>
</evidence>
<dbReference type="InterPro" id="IPR019835">
    <property type="entry name" value="SWIB_domain"/>
</dbReference>
<evidence type="ECO:0000259" key="2">
    <source>
        <dbReference type="PROSITE" id="PS51925"/>
    </source>
</evidence>